<dbReference type="CDD" id="cd06261">
    <property type="entry name" value="TM_PBP2"/>
    <property type="match status" value="1"/>
</dbReference>
<comment type="subcellular location">
    <subcellularLocation>
        <location evidence="1">Membrane</location>
        <topology evidence="1">Multi-pass membrane protein</topology>
    </subcellularLocation>
</comment>
<dbReference type="GO" id="GO:0022857">
    <property type="term" value="F:transmembrane transporter activity"/>
    <property type="evidence" value="ECO:0007669"/>
    <property type="project" value="InterPro"/>
</dbReference>
<evidence type="ECO:0000256" key="3">
    <source>
        <dbReference type="ARBA" id="ARBA00022692"/>
    </source>
</evidence>
<evidence type="ECO:0000256" key="8">
    <source>
        <dbReference type="ARBA" id="ARBA00023136"/>
    </source>
</evidence>
<dbReference type="PROSITE" id="PS50928">
    <property type="entry name" value="ABC_TM1"/>
    <property type="match status" value="1"/>
</dbReference>
<dbReference type="InterPro" id="IPR003439">
    <property type="entry name" value="ABC_transporter-like_ATP-bd"/>
</dbReference>
<dbReference type="PANTHER" id="PTHR42781">
    <property type="entry name" value="SPERMIDINE/PUTRESCINE IMPORT ATP-BINDING PROTEIN POTA"/>
    <property type="match status" value="1"/>
</dbReference>
<keyword evidence="4" id="KW-0547">Nucleotide-binding</keyword>
<dbReference type="Proteomes" id="UP001208570">
    <property type="component" value="Unassembled WGS sequence"/>
</dbReference>
<feature type="domain" description="ABC transmembrane type-1" evidence="11">
    <location>
        <begin position="1"/>
        <end position="191"/>
    </location>
</feature>
<protein>
    <submittedName>
        <fullName evidence="12">Uncharacterized protein</fullName>
    </submittedName>
</protein>
<dbReference type="InterPro" id="IPR008995">
    <property type="entry name" value="Mo/tungstate-bd_C_term_dom"/>
</dbReference>
<dbReference type="Gene3D" id="3.40.50.300">
    <property type="entry name" value="P-loop containing nucleotide triphosphate hydrolases"/>
    <property type="match status" value="1"/>
</dbReference>
<evidence type="ECO:0000313" key="12">
    <source>
        <dbReference type="EMBL" id="KAK2144028.1"/>
    </source>
</evidence>
<feature type="transmembrane region" description="Helical" evidence="9">
    <location>
        <begin position="127"/>
        <end position="150"/>
    </location>
</feature>
<feature type="transmembrane region" description="Helical" evidence="9">
    <location>
        <begin position="6"/>
        <end position="27"/>
    </location>
</feature>
<comment type="caution">
    <text evidence="12">The sequence shown here is derived from an EMBL/GenBank/DDBJ whole genome shotgun (WGS) entry which is preliminary data.</text>
</comment>
<dbReference type="InterPro" id="IPR013611">
    <property type="entry name" value="Transp-assoc_OB_typ2"/>
</dbReference>
<keyword evidence="13" id="KW-1185">Reference proteome</keyword>
<dbReference type="InterPro" id="IPR027417">
    <property type="entry name" value="P-loop_NTPase"/>
</dbReference>
<sequence length="512" mass="57267">MMRTLFLAALATPITALLGMIIAALVMRRKFFGQRIMEIVSILSYAIPGTAVGIGYILAFNAAPFRWSGTAFILVMCYVFRNIPIGVESATAALRQISSDIEEASMNLGAGFGRSFRRITLPLLRPSLFAGASYSFIRSMTAISAIIFLVSARWNHITVLILAQTEILRLGVASALSTMLILVIMLFVGLITRVTGLRKGAIFNTDSGNIYVNGKKINDVPAFRRNMPMVFQNYALFPHLNVFENIAYGLRVRKVGRSHIQKKVKEICRVVRLQHMDQRYPGELSGGQQQRVALARALVLEPEIMLFDEPLSNLDAKMRVQTRAEIKRLQKLFGITVLYVTHDQEEALSVSDQVIVMNQGKVLQAAKPQEVYNAPADLFVADFIGQTNFITAQVLEDMQDTVIVLLEGQKMQARKGKKQKPKGSFKKGEKVILNIRPEVMHLYLEENKGFKAELKKIDFLGPFTEYTIALDSTELTVIQSSGEQEGFDMREGAIVFVHIPAKRFTAHKEEET</sequence>
<feature type="domain" description="ABC transporter" evidence="10">
    <location>
        <begin position="157"/>
        <end position="384"/>
    </location>
</feature>
<reference evidence="12" key="1">
    <citation type="journal article" date="2023" name="Mol. Biol. Evol.">
        <title>Third-Generation Sequencing Reveals the Adaptive Role of the Epigenome in Three Deep-Sea Polychaetes.</title>
        <authorList>
            <person name="Perez M."/>
            <person name="Aroh O."/>
            <person name="Sun Y."/>
            <person name="Lan Y."/>
            <person name="Juniper S.K."/>
            <person name="Young C.R."/>
            <person name="Angers B."/>
            <person name="Qian P.Y."/>
        </authorList>
    </citation>
    <scope>NUCLEOTIDE SEQUENCE</scope>
    <source>
        <strain evidence="12">P08H-3</strain>
    </source>
</reference>
<evidence type="ECO:0000256" key="1">
    <source>
        <dbReference type="ARBA" id="ARBA00004141"/>
    </source>
</evidence>
<evidence type="ECO:0000256" key="5">
    <source>
        <dbReference type="ARBA" id="ARBA00022840"/>
    </source>
</evidence>
<dbReference type="Pfam" id="PF00528">
    <property type="entry name" value="BPD_transp_1"/>
    <property type="match status" value="1"/>
</dbReference>
<dbReference type="FunFam" id="3.40.50.300:FF:000425">
    <property type="entry name" value="Probable ABC transporter, ATP-binding subunit"/>
    <property type="match status" value="1"/>
</dbReference>
<keyword evidence="6 9" id="KW-1133">Transmembrane helix</keyword>
<name>A0AAD9J119_9ANNE</name>
<keyword evidence="3 9" id="KW-0812">Transmembrane</keyword>
<gene>
    <name evidence="12" type="ORF">LSH36_793g01220</name>
</gene>
<evidence type="ECO:0000256" key="4">
    <source>
        <dbReference type="ARBA" id="ARBA00022741"/>
    </source>
</evidence>
<dbReference type="Gene3D" id="2.40.50.100">
    <property type="match status" value="1"/>
</dbReference>
<dbReference type="PROSITE" id="PS00211">
    <property type="entry name" value="ABC_TRANSPORTER_1"/>
    <property type="match status" value="1"/>
</dbReference>
<dbReference type="GO" id="GO:0016887">
    <property type="term" value="F:ATP hydrolysis activity"/>
    <property type="evidence" value="ECO:0007669"/>
    <property type="project" value="InterPro"/>
</dbReference>
<dbReference type="SUPFAM" id="SSF52540">
    <property type="entry name" value="P-loop containing nucleoside triphosphate hydrolases"/>
    <property type="match status" value="1"/>
</dbReference>
<dbReference type="Pfam" id="PF08402">
    <property type="entry name" value="TOBE_2"/>
    <property type="match status" value="1"/>
</dbReference>
<feature type="transmembrane region" description="Helical" evidence="9">
    <location>
        <begin position="170"/>
        <end position="191"/>
    </location>
</feature>
<organism evidence="12 13">
    <name type="scientific">Paralvinella palmiformis</name>
    <dbReference type="NCBI Taxonomy" id="53620"/>
    <lineage>
        <taxon>Eukaryota</taxon>
        <taxon>Metazoa</taxon>
        <taxon>Spiralia</taxon>
        <taxon>Lophotrochozoa</taxon>
        <taxon>Annelida</taxon>
        <taxon>Polychaeta</taxon>
        <taxon>Sedentaria</taxon>
        <taxon>Canalipalpata</taxon>
        <taxon>Terebellida</taxon>
        <taxon>Terebelliformia</taxon>
        <taxon>Alvinellidae</taxon>
        <taxon>Paralvinella</taxon>
    </lineage>
</organism>
<keyword evidence="8 9" id="KW-0472">Membrane</keyword>
<evidence type="ECO:0000256" key="9">
    <source>
        <dbReference type="SAM" id="Phobius"/>
    </source>
</evidence>
<evidence type="ECO:0000256" key="7">
    <source>
        <dbReference type="ARBA" id="ARBA00023032"/>
    </source>
</evidence>
<feature type="transmembrane region" description="Helical" evidence="9">
    <location>
        <begin position="39"/>
        <end position="59"/>
    </location>
</feature>
<dbReference type="InterPro" id="IPR035906">
    <property type="entry name" value="MetI-like_sf"/>
</dbReference>
<dbReference type="EMBL" id="JAODUP010000793">
    <property type="protein sequence ID" value="KAK2144028.1"/>
    <property type="molecule type" value="Genomic_DNA"/>
</dbReference>
<dbReference type="InterPro" id="IPR000515">
    <property type="entry name" value="MetI-like"/>
</dbReference>
<dbReference type="SUPFAM" id="SSF161098">
    <property type="entry name" value="MetI-like"/>
    <property type="match status" value="1"/>
</dbReference>
<evidence type="ECO:0000313" key="13">
    <source>
        <dbReference type="Proteomes" id="UP001208570"/>
    </source>
</evidence>
<keyword evidence="7" id="KW-0764">Sulfate transport</keyword>
<dbReference type="PANTHER" id="PTHR42781:SF9">
    <property type="entry name" value="AMINO ACID ABC TRANSPORTER, ATP-BINDING PROTEIN-RELATED"/>
    <property type="match status" value="1"/>
</dbReference>
<dbReference type="InterPro" id="IPR017871">
    <property type="entry name" value="ABC_transporter-like_CS"/>
</dbReference>
<dbReference type="GO" id="GO:0043190">
    <property type="term" value="C:ATP-binding cassette (ABC) transporter complex"/>
    <property type="evidence" value="ECO:0007669"/>
    <property type="project" value="InterPro"/>
</dbReference>
<evidence type="ECO:0000259" key="11">
    <source>
        <dbReference type="PROSITE" id="PS50928"/>
    </source>
</evidence>
<dbReference type="Pfam" id="PF00005">
    <property type="entry name" value="ABC_tran"/>
    <property type="match status" value="1"/>
</dbReference>
<accession>A0AAD9J119</accession>
<dbReference type="InterPro" id="IPR050093">
    <property type="entry name" value="ABC_SmlMolc_Importer"/>
</dbReference>
<evidence type="ECO:0000259" key="10">
    <source>
        <dbReference type="PROSITE" id="PS50893"/>
    </source>
</evidence>
<dbReference type="SUPFAM" id="SSF50331">
    <property type="entry name" value="MOP-like"/>
    <property type="match status" value="1"/>
</dbReference>
<proteinExistence type="predicted"/>
<keyword evidence="5" id="KW-0067">ATP-binding</keyword>
<evidence type="ECO:0000256" key="2">
    <source>
        <dbReference type="ARBA" id="ARBA00022448"/>
    </source>
</evidence>
<dbReference type="Gene3D" id="1.10.3720.10">
    <property type="entry name" value="MetI-like"/>
    <property type="match status" value="1"/>
</dbReference>
<dbReference type="GO" id="GO:0005524">
    <property type="term" value="F:ATP binding"/>
    <property type="evidence" value="ECO:0007669"/>
    <property type="project" value="UniProtKB-KW"/>
</dbReference>
<dbReference type="PROSITE" id="PS50893">
    <property type="entry name" value="ABC_TRANSPORTER_2"/>
    <property type="match status" value="1"/>
</dbReference>
<evidence type="ECO:0000256" key="6">
    <source>
        <dbReference type="ARBA" id="ARBA00022989"/>
    </source>
</evidence>
<keyword evidence="2" id="KW-0813">Transport</keyword>
<dbReference type="AlphaFoldDB" id="A0AAD9J119"/>